<dbReference type="PANTHER" id="PTHR35307">
    <property type="entry name" value="PROTEIN, PUTATIVE-RELATED"/>
    <property type="match status" value="1"/>
</dbReference>
<feature type="transmembrane region" description="Helical" evidence="1">
    <location>
        <begin position="115"/>
        <end position="136"/>
    </location>
</feature>
<organism evidence="2 3">
    <name type="scientific">Lactuca sativa</name>
    <name type="common">Garden lettuce</name>
    <dbReference type="NCBI Taxonomy" id="4236"/>
    <lineage>
        <taxon>Eukaryota</taxon>
        <taxon>Viridiplantae</taxon>
        <taxon>Streptophyta</taxon>
        <taxon>Embryophyta</taxon>
        <taxon>Tracheophyta</taxon>
        <taxon>Spermatophyta</taxon>
        <taxon>Magnoliopsida</taxon>
        <taxon>eudicotyledons</taxon>
        <taxon>Gunneridae</taxon>
        <taxon>Pentapetalae</taxon>
        <taxon>asterids</taxon>
        <taxon>campanulids</taxon>
        <taxon>Asterales</taxon>
        <taxon>Asteraceae</taxon>
        <taxon>Cichorioideae</taxon>
        <taxon>Cichorieae</taxon>
        <taxon>Lactucinae</taxon>
        <taxon>Lactuca</taxon>
    </lineage>
</organism>
<dbReference type="PANTHER" id="PTHR35307:SF6">
    <property type="entry name" value="TRANSMEMBRANE PROTEIN"/>
    <property type="match status" value="1"/>
</dbReference>
<evidence type="ECO:0000313" key="3">
    <source>
        <dbReference type="Proteomes" id="UP000235145"/>
    </source>
</evidence>
<name>A0A9R1VB33_LACSA</name>
<evidence type="ECO:0000256" key="1">
    <source>
        <dbReference type="SAM" id="Phobius"/>
    </source>
</evidence>
<feature type="transmembrane region" description="Helical" evidence="1">
    <location>
        <begin position="81"/>
        <end position="103"/>
    </location>
</feature>
<dbReference type="EMBL" id="NBSK02000006">
    <property type="protein sequence ID" value="KAJ0201648.1"/>
    <property type="molecule type" value="Genomic_DNA"/>
</dbReference>
<comment type="caution">
    <text evidence="2">The sequence shown here is derived from an EMBL/GenBank/DDBJ whole genome shotgun (WGS) entry which is preliminary data.</text>
</comment>
<sequence>MGSHNGIKKIQICSSLAILKSKQILEVKYQAAHETSLKDHEMQQPGRVLTVEKLKQHVSNYRIMAGTRSPQFMTACSATTFAFGVICALSTCLFILSIVLLGFAKVGDHKSDYKWSVLVILMIQLFGALLGTIVPVTRRFATLRLKLSVKWILKQVTVPLISSSHNCKTVIKHLKILSLIILIRFQKSVVIACKMIAVIPIFFVICFLYCVRCWKWLKAMFSASSIMLAENPEDQPGKDKDLRWYVLHLEDNIRPRTFKKSSSLAFEKVAGFLLLAIF</sequence>
<accession>A0A9R1VB33</accession>
<reference evidence="2 3" key="1">
    <citation type="journal article" date="2017" name="Nat. Commun.">
        <title>Genome assembly with in vitro proximity ligation data and whole-genome triplication in lettuce.</title>
        <authorList>
            <person name="Reyes-Chin-Wo S."/>
            <person name="Wang Z."/>
            <person name="Yang X."/>
            <person name="Kozik A."/>
            <person name="Arikit S."/>
            <person name="Song C."/>
            <person name="Xia L."/>
            <person name="Froenicke L."/>
            <person name="Lavelle D.O."/>
            <person name="Truco M.J."/>
            <person name="Xia R."/>
            <person name="Zhu S."/>
            <person name="Xu C."/>
            <person name="Xu H."/>
            <person name="Xu X."/>
            <person name="Cox K."/>
            <person name="Korf I."/>
            <person name="Meyers B.C."/>
            <person name="Michelmore R.W."/>
        </authorList>
    </citation>
    <scope>NUCLEOTIDE SEQUENCE [LARGE SCALE GENOMIC DNA]</scope>
    <source>
        <strain evidence="3">cv. Salinas</strain>
        <tissue evidence="2">Seedlings</tissue>
    </source>
</reference>
<keyword evidence="1" id="KW-0812">Transmembrane</keyword>
<evidence type="ECO:0000313" key="2">
    <source>
        <dbReference type="EMBL" id="KAJ0201648.1"/>
    </source>
</evidence>
<keyword evidence="3" id="KW-1185">Reference proteome</keyword>
<gene>
    <name evidence="2" type="ORF">LSAT_V11C600314310</name>
</gene>
<feature type="transmembrane region" description="Helical" evidence="1">
    <location>
        <begin position="189"/>
        <end position="211"/>
    </location>
</feature>
<protein>
    <submittedName>
        <fullName evidence="2">Uncharacterized protein</fullName>
    </submittedName>
</protein>
<proteinExistence type="predicted"/>
<dbReference type="Proteomes" id="UP000235145">
    <property type="component" value="Unassembled WGS sequence"/>
</dbReference>
<dbReference type="AlphaFoldDB" id="A0A9R1VB33"/>
<keyword evidence="1" id="KW-0472">Membrane</keyword>
<keyword evidence="1" id="KW-1133">Transmembrane helix</keyword>